<proteinExistence type="predicted"/>
<dbReference type="Proteomes" id="UP001056120">
    <property type="component" value="Linkage Group LG18"/>
</dbReference>
<accession>A0ACB9E9I8</accession>
<dbReference type="EMBL" id="CM042035">
    <property type="protein sequence ID" value="KAI3755345.1"/>
    <property type="molecule type" value="Genomic_DNA"/>
</dbReference>
<gene>
    <name evidence="1" type="ORF">L1987_55142</name>
</gene>
<comment type="caution">
    <text evidence="1">The sequence shown here is derived from an EMBL/GenBank/DDBJ whole genome shotgun (WGS) entry which is preliminary data.</text>
</comment>
<evidence type="ECO:0000313" key="1">
    <source>
        <dbReference type="EMBL" id="KAI3755345.1"/>
    </source>
</evidence>
<protein>
    <submittedName>
        <fullName evidence="1">Uncharacterized protein</fullName>
    </submittedName>
</protein>
<reference evidence="2" key="1">
    <citation type="journal article" date="2022" name="Mol. Ecol. Resour.">
        <title>The genomes of chicory, endive, great burdock and yacon provide insights into Asteraceae palaeo-polyploidization history and plant inulin production.</title>
        <authorList>
            <person name="Fan W."/>
            <person name="Wang S."/>
            <person name="Wang H."/>
            <person name="Wang A."/>
            <person name="Jiang F."/>
            <person name="Liu H."/>
            <person name="Zhao H."/>
            <person name="Xu D."/>
            <person name="Zhang Y."/>
        </authorList>
    </citation>
    <scope>NUCLEOTIDE SEQUENCE [LARGE SCALE GENOMIC DNA]</scope>
    <source>
        <strain evidence="2">cv. Yunnan</strain>
    </source>
</reference>
<organism evidence="1 2">
    <name type="scientific">Smallanthus sonchifolius</name>
    <dbReference type="NCBI Taxonomy" id="185202"/>
    <lineage>
        <taxon>Eukaryota</taxon>
        <taxon>Viridiplantae</taxon>
        <taxon>Streptophyta</taxon>
        <taxon>Embryophyta</taxon>
        <taxon>Tracheophyta</taxon>
        <taxon>Spermatophyta</taxon>
        <taxon>Magnoliopsida</taxon>
        <taxon>eudicotyledons</taxon>
        <taxon>Gunneridae</taxon>
        <taxon>Pentapetalae</taxon>
        <taxon>asterids</taxon>
        <taxon>campanulids</taxon>
        <taxon>Asterales</taxon>
        <taxon>Asteraceae</taxon>
        <taxon>Asteroideae</taxon>
        <taxon>Heliantheae alliance</taxon>
        <taxon>Millerieae</taxon>
        <taxon>Smallanthus</taxon>
    </lineage>
</organism>
<evidence type="ECO:0000313" key="2">
    <source>
        <dbReference type="Proteomes" id="UP001056120"/>
    </source>
</evidence>
<sequence length="207" mass="23566">MESSRRPLAAEKWQDVEEIESREDRRKPPPKFGGLQPGAYNEMGQKIKKGGMSFKDMLINKSNATQDCLTIDMYPDISAFQNLHNRALMGRAVDLASLRALKGLVMAEDERPDKSGETEETHGEEEAMHERAESNYEGKKVKKNLSFFKKRLLLAKEKIKKGNYRSKTEEVYKNLSLSAESNRLKKRPRSDDPFGLNKLLGIQSESS</sequence>
<keyword evidence="2" id="KW-1185">Reference proteome</keyword>
<reference evidence="1 2" key="2">
    <citation type="journal article" date="2022" name="Mol. Ecol. Resour.">
        <title>The genomes of chicory, endive, great burdock and yacon provide insights into Asteraceae paleo-polyploidization history and plant inulin production.</title>
        <authorList>
            <person name="Fan W."/>
            <person name="Wang S."/>
            <person name="Wang H."/>
            <person name="Wang A."/>
            <person name="Jiang F."/>
            <person name="Liu H."/>
            <person name="Zhao H."/>
            <person name="Xu D."/>
            <person name="Zhang Y."/>
        </authorList>
    </citation>
    <scope>NUCLEOTIDE SEQUENCE [LARGE SCALE GENOMIC DNA]</scope>
    <source>
        <strain evidence="2">cv. Yunnan</strain>
        <tissue evidence="1">Leaves</tissue>
    </source>
</reference>
<name>A0ACB9E9I8_9ASTR</name>